<gene>
    <name evidence="2" type="ORF">PN457_11170</name>
</gene>
<dbReference type="PANTHER" id="PTHR45856:SF11">
    <property type="entry name" value="FUNGAL LIPASE-LIKE DOMAIN-CONTAINING PROTEIN"/>
    <property type="match status" value="1"/>
</dbReference>
<dbReference type="InterPro" id="IPR029058">
    <property type="entry name" value="AB_hydrolase_fold"/>
</dbReference>
<feature type="domain" description="Fungal lipase-type" evidence="1">
    <location>
        <begin position="61"/>
        <end position="212"/>
    </location>
</feature>
<dbReference type="InterPro" id="IPR002921">
    <property type="entry name" value="Fungal_lipase-type"/>
</dbReference>
<dbReference type="EMBL" id="JAQMUH010000125">
    <property type="protein sequence ID" value="MDB9540215.1"/>
    <property type="molecule type" value="Genomic_DNA"/>
</dbReference>
<sequence length="255" mass="29494">MEINNSKAMKMALASQEIYHKFEVISNSGFFTNWSSPPHLINIEATDTQVAILSDTHETTIVFRGSESRLDWKTNLNFCKQRKEFFQGVIEKGIIAEYQQIYPYSASKNSGALIHRGFANAYLSVRYQLHNYIQTNQVSRLTVTGHSLGGALATICALDLQYNFNSILSDIEVYTFGAPKVGNKKFYQSYDKRVPQTHHFIYGLDIVPSLPRWWQGYFYAPQRIRLSSRWKLNFLSARIKDHSISSYIRWLEKLL</sequence>
<dbReference type="PANTHER" id="PTHR45856">
    <property type="entry name" value="ALPHA/BETA-HYDROLASES SUPERFAMILY PROTEIN"/>
    <property type="match status" value="1"/>
</dbReference>
<evidence type="ECO:0000313" key="2">
    <source>
        <dbReference type="EMBL" id="MDB9540215.1"/>
    </source>
</evidence>
<dbReference type="InterPro" id="IPR051218">
    <property type="entry name" value="Sec_MonoDiacylglyc_Lipase"/>
</dbReference>
<evidence type="ECO:0000313" key="3">
    <source>
        <dbReference type="Proteomes" id="UP001212499"/>
    </source>
</evidence>
<evidence type="ECO:0000259" key="1">
    <source>
        <dbReference type="Pfam" id="PF01764"/>
    </source>
</evidence>
<organism evidence="2 3">
    <name type="scientific">Anabaenopsis arnoldii</name>
    <dbReference type="NCBI Taxonomy" id="2152938"/>
    <lineage>
        <taxon>Bacteria</taxon>
        <taxon>Bacillati</taxon>
        <taxon>Cyanobacteriota</taxon>
        <taxon>Cyanophyceae</taxon>
        <taxon>Nostocales</taxon>
        <taxon>Nodulariaceae</taxon>
        <taxon>Anabaenopsis</taxon>
    </lineage>
</organism>
<dbReference type="Gene3D" id="3.40.50.1820">
    <property type="entry name" value="alpha/beta hydrolase"/>
    <property type="match status" value="1"/>
</dbReference>
<comment type="caution">
    <text evidence="2">The sequence shown here is derived from an EMBL/GenBank/DDBJ whole genome shotgun (WGS) entry which is preliminary data.</text>
</comment>
<name>A0ABT5AV39_9CYAN</name>
<reference evidence="2 3" key="1">
    <citation type="submission" date="2023-01" db="EMBL/GenBank/DDBJ databases">
        <title>Genomes from the Australian National Cyanobacteria Reference Collection.</title>
        <authorList>
            <person name="Willis A."/>
            <person name="Lee E.M.F."/>
        </authorList>
    </citation>
    <scope>NUCLEOTIDE SEQUENCE [LARGE SCALE GENOMIC DNA]</scope>
    <source>
        <strain evidence="2 3">CS-1033</strain>
    </source>
</reference>
<accession>A0ABT5AV39</accession>
<keyword evidence="3" id="KW-1185">Reference proteome</keyword>
<dbReference type="Pfam" id="PF01764">
    <property type="entry name" value="Lipase_3"/>
    <property type="match status" value="1"/>
</dbReference>
<proteinExistence type="predicted"/>
<dbReference type="Proteomes" id="UP001212499">
    <property type="component" value="Unassembled WGS sequence"/>
</dbReference>
<dbReference type="RefSeq" id="WP_271733400.1">
    <property type="nucleotide sequence ID" value="NZ_JANQDP010000130.1"/>
</dbReference>
<dbReference type="SUPFAM" id="SSF53474">
    <property type="entry name" value="alpha/beta-Hydrolases"/>
    <property type="match status" value="1"/>
</dbReference>
<protein>
    <submittedName>
        <fullName evidence="2">Lipase family protein</fullName>
    </submittedName>
</protein>
<dbReference type="CDD" id="cd00519">
    <property type="entry name" value="Lipase_3"/>
    <property type="match status" value="1"/>
</dbReference>